<evidence type="ECO:0000313" key="3">
    <source>
        <dbReference type="Proteomes" id="UP000777784"/>
    </source>
</evidence>
<evidence type="ECO:0000256" key="1">
    <source>
        <dbReference type="SAM" id="MobiDB-lite"/>
    </source>
</evidence>
<dbReference type="EMBL" id="JAHJDP010000077">
    <property type="protein sequence ID" value="MBU2691840.1"/>
    <property type="molecule type" value="Genomic_DNA"/>
</dbReference>
<dbReference type="AlphaFoldDB" id="A0A948W749"/>
<feature type="compositionally biased region" description="Basic and acidic residues" evidence="1">
    <location>
        <begin position="52"/>
        <end position="65"/>
    </location>
</feature>
<organism evidence="2 3">
    <name type="scientific">Eiseniibacteriota bacterium</name>
    <dbReference type="NCBI Taxonomy" id="2212470"/>
    <lineage>
        <taxon>Bacteria</taxon>
        <taxon>Candidatus Eiseniibacteriota</taxon>
    </lineage>
</organism>
<proteinExistence type="predicted"/>
<accession>A0A948W749</accession>
<dbReference type="Proteomes" id="UP000777784">
    <property type="component" value="Unassembled WGS sequence"/>
</dbReference>
<gene>
    <name evidence="2" type="ORF">KJ970_13040</name>
</gene>
<evidence type="ECO:0000313" key="2">
    <source>
        <dbReference type="EMBL" id="MBU2691840.1"/>
    </source>
</evidence>
<sequence length="89" mass="9418">MLNKSRKSHLHLIGILLILSFMLAGYMAPVWAAGIPPGLGDDASPTDTVGHGPDEIGSGHDNHDGDPDEDELTVIIAVTLIRIVRVLGL</sequence>
<comment type="caution">
    <text evidence="2">The sequence shown here is derived from an EMBL/GenBank/DDBJ whole genome shotgun (WGS) entry which is preliminary data.</text>
</comment>
<reference evidence="2" key="1">
    <citation type="submission" date="2021-05" db="EMBL/GenBank/DDBJ databases">
        <title>Energy efficiency and biological interactions define the core microbiome of deep oligotrophic groundwater.</title>
        <authorList>
            <person name="Mehrshad M."/>
            <person name="Lopez-Fernandez M."/>
            <person name="Bell E."/>
            <person name="Bernier-Latmani R."/>
            <person name="Bertilsson S."/>
            <person name="Dopson M."/>
        </authorList>
    </citation>
    <scope>NUCLEOTIDE SEQUENCE</scope>
    <source>
        <strain evidence="2">Modern_marine.mb.64</strain>
    </source>
</reference>
<feature type="region of interest" description="Disordered" evidence="1">
    <location>
        <begin position="42"/>
        <end position="68"/>
    </location>
</feature>
<protein>
    <submittedName>
        <fullName evidence="2">Uncharacterized protein</fullName>
    </submittedName>
</protein>
<name>A0A948W749_UNCEI</name>